<dbReference type="EMBL" id="LLYW01000029">
    <property type="protein sequence ID" value="KUH32847.1"/>
    <property type="molecule type" value="Genomic_DNA"/>
</dbReference>
<sequence>MKFATGLVLIDAPHSALNMFGKPTAATEENQVAVKKLKKGRNVYAYISSQAWRYWWRKTLERHFSWRMSPLFRTEKQVFTAANPIKYDDDDVFGYMWAPKTERGKNEQGFALTRVSPLKTTPLISILPERNSVTLDEGYASRHEGDPVPYGQEFYSTVFKGAFSLDLDAVGKFTIEYKAGYLNLLTPESIPRILNLVSDRKKKEKVLKKALKAMKYEEEYLKPAQELKVQMNEKEWIMPVEIRKKRAGEAIKALRLLSGGAKQTQYHTDVTPKFVLLLNVEAGINPFISDIVFEDRGEIKFDVEALAKRLRDFKDVIPDGAKLYLGYDEGFVKSLGWDMNDAVKKLKESGIGVFVGTVKEAIDEFSKEIEAYYG</sequence>
<evidence type="ECO:0000256" key="2">
    <source>
        <dbReference type="ARBA" id="ARBA00025626"/>
    </source>
</evidence>
<dbReference type="Proteomes" id="UP000053462">
    <property type="component" value="Unassembled WGS sequence"/>
</dbReference>
<dbReference type="InterPro" id="IPR010154">
    <property type="entry name" value="CRISPR-assoc_Cas7/Cst2/DevR"/>
</dbReference>
<dbReference type="GO" id="GO:0051607">
    <property type="term" value="P:defense response to virus"/>
    <property type="evidence" value="ECO:0007669"/>
    <property type="project" value="UniProtKB-KW"/>
</dbReference>
<protein>
    <submittedName>
        <fullName evidence="3">Type I-B CRISPR-associated protein Cas7/Cst2/DevR</fullName>
    </submittedName>
</protein>
<comment type="caution">
    <text evidence="3">The sequence shown here is derived from an EMBL/GenBank/DDBJ whole genome shotgun (WGS) entry which is preliminary data.</text>
</comment>
<keyword evidence="4" id="KW-1185">Reference proteome</keyword>
<dbReference type="InterPro" id="IPR013414">
    <property type="entry name" value="Cas7/Cst2/DevR_sub_I-B/Tneap"/>
</dbReference>
<dbReference type="STRING" id="227598.APY94_08670"/>
<evidence type="ECO:0000256" key="1">
    <source>
        <dbReference type="ARBA" id="ARBA00023118"/>
    </source>
</evidence>
<accession>A0A100XX58</accession>
<reference evidence="3 4" key="1">
    <citation type="submission" date="2015-10" db="EMBL/GenBank/DDBJ databases">
        <title>Draft genome sequence of Thermococcus celericrescens strain DSM 17994.</title>
        <authorList>
            <person name="Hong S.-J."/>
            <person name="Park C.-E."/>
            <person name="Shin J.-H."/>
        </authorList>
    </citation>
    <scope>NUCLEOTIDE SEQUENCE [LARGE SCALE GENOMIC DNA]</scope>
    <source>
        <strain evidence="3 4">DSM 17994</strain>
    </source>
</reference>
<evidence type="ECO:0000313" key="4">
    <source>
        <dbReference type="Proteomes" id="UP000053462"/>
    </source>
</evidence>
<dbReference type="OrthoDB" id="132787at2157"/>
<name>A0A100XX58_9EURY</name>
<dbReference type="NCBIfam" id="TIGR01875">
    <property type="entry name" value="cas_MJ0381"/>
    <property type="match status" value="1"/>
</dbReference>
<dbReference type="RefSeq" id="WP_058939255.1">
    <property type="nucleotide sequence ID" value="NZ_LLYW01000029.1"/>
</dbReference>
<proteinExistence type="predicted"/>
<dbReference type="NCBIfam" id="TIGR02585">
    <property type="entry name" value="cas_Cst2_DevR"/>
    <property type="match status" value="1"/>
</dbReference>
<dbReference type="AlphaFoldDB" id="A0A100XX58"/>
<keyword evidence="1" id="KW-0051">Antiviral defense</keyword>
<comment type="function">
    <text evidence="2">CRISPR (clustered regularly interspaced short palindromic repeat) is an adaptive immune system that provides protection against mobile genetic elements (viruses, transposable elements and conjugative plasmids). CRISPR clusters contain spacers, sequences complementary to antecedent mobile elements, and target invading nucleic acids. CRISPR clusters are transcribed and processed into CRISPR RNA (crRNA).</text>
</comment>
<dbReference type="Pfam" id="PF01905">
    <property type="entry name" value="DevR"/>
    <property type="match status" value="1"/>
</dbReference>
<gene>
    <name evidence="3" type="ORF">APY94_08670</name>
</gene>
<organism evidence="3 4">
    <name type="scientific">Thermococcus celericrescens</name>
    <dbReference type="NCBI Taxonomy" id="227598"/>
    <lineage>
        <taxon>Archaea</taxon>
        <taxon>Methanobacteriati</taxon>
        <taxon>Methanobacteriota</taxon>
        <taxon>Thermococci</taxon>
        <taxon>Thermococcales</taxon>
        <taxon>Thermococcaceae</taxon>
        <taxon>Thermococcus</taxon>
    </lineage>
</organism>
<evidence type="ECO:0000313" key="3">
    <source>
        <dbReference type="EMBL" id="KUH32847.1"/>
    </source>
</evidence>